<evidence type="ECO:0000313" key="1">
    <source>
        <dbReference type="EMBL" id="THU85870.1"/>
    </source>
</evidence>
<evidence type="ECO:0000313" key="2">
    <source>
        <dbReference type="Proteomes" id="UP000297245"/>
    </source>
</evidence>
<reference evidence="1 2" key="1">
    <citation type="journal article" date="2019" name="Nat. Ecol. Evol.">
        <title>Megaphylogeny resolves global patterns of mushroom evolution.</title>
        <authorList>
            <person name="Varga T."/>
            <person name="Krizsan K."/>
            <person name="Foldi C."/>
            <person name="Dima B."/>
            <person name="Sanchez-Garcia M."/>
            <person name="Sanchez-Ramirez S."/>
            <person name="Szollosi G.J."/>
            <person name="Szarkandi J.G."/>
            <person name="Papp V."/>
            <person name="Albert L."/>
            <person name="Andreopoulos W."/>
            <person name="Angelini C."/>
            <person name="Antonin V."/>
            <person name="Barry K.W."/>
            <person name="Bougher N.L."/>
            <person name="Buchanan P."/>
            <person name="Buyck B."/>
            <person name="Bense V."/>
            <person name="Catcheside P."/>
            <person name="Chovatia M."/>
            <person name="Cooper J."/>
            <person name="Damon W."/>
            <person name="Desjardin D."/>
            <person name="Finy P."/>
            <person name="Geml J."/>
            <person name="Haridas S."/>
            <person name="Hughes K."/>
            <person name="Justo A."/>
            <person name="Karasinski D."/>
            <person name="Kautmanova I."/>
            <person name="Kiss B."/>
            <person name="Kocsube S."/>
            <person name="Kotiranta H."/>
            <person name="LaButti K.M."/>
            <person name="Lechner B.E."/>
            <person name="Liimatainen K."/>
            <person name="Lipzen A."/>
            <person name="Lukacs Z."/>
            <person name="Mihaltcheva S."/>
            <person name="Morgado L.N."/>
            <person name="Niskanen T."/>
            <person name="Noordeloos M.E."/>
            <person name="Ohm R.A."/>
            <person name="Ortiz-Santana B."/>
            <person name="Ovrebo C."/>
            <person name="Racz N."/>
            <person name="Riley R."/>
            <person name="Savchenko A."/>
            <person name="Shiryaev A."/>
            <person name="Soop K."/>
            <person name="Spirin V."/>
            <person name="Szebenyi C."/>
            <person name="Tomsovsky M."/>
            <person name="Tulloss R.E."/>
            <person name="Uehling J."/>
            <person name="Grigoriev I.V."/>
            <person name="Vagvolgyi C."/>
            <person name="Papp T."/>
            <person name="Martin F.M."/>
            <person name="Miettinen O."/>
            <person name="Hibbett D.S."/>
            <person name="Nagy L.G."/>
        </authorList>
    </citation>
    <scope>NUCLEOTIDE SEQUENCE [LARGE SCALE GENOMIC DNA]</scope>
    <source>
        <strain evidence="1 2">CBS 962.96</strain>
    </source>
</reference>
<dbReference type="OrthoDB" id="2735536at2759"/>
<proteinExistence type="predicted"/>
<keyword evidence="2" id="KW-1185">Reference proteome</keyword>
<dbReference type="EMBL" id="ML179525">
    <property type="protein sequence ID" value="THU85870.1"/>
    <property type="molecule type" value="Genomic_DNA"/>
</dbReference>
<protein>
    <submittedName>
        <fullName evidence="1">Uncharacterized protein</fullName>
    </submittedName>
</protein>
<organism evidence="1 2">
    <name type="scientific">Dendrothele bispora (strain CBS 962.96)</name>
    <dbReference type="NCBI Taxonomy" id="1314807"/>
    <lineage>
        <taxon>Eukaryota</taxon>
        <taxon>Fungi</taxon>
        <taxon>Dikarya</taxon>
        <taxon>Basidiomycota</taxon>
        <taxon>Agaricomycotina</taxon>
        <taxon>Agaricomycetes</taxon>
        <taxon>Agaricomycetidae</taxon>
        <taxon>Agaricales</taxon>
        <taxon>Agaricales incertae sedis</taxon>
        <taxon>Dendrothele</taxon>
    </lineage>
</organism>
<gene>
    <name evidence="1" type="ORF">K435DRAFT_805559</name>
</gene>
<dbReference type="AlphaFoldDB" id="A0A4S8LB46"/>
<sequence>MDENQEYMAELSPTKQLRYSGEDSAAAEFRNFQSIIWNVDNLLKAGYNVYASVRSMDGGKHAAVFGVKLEIFPTVDMSTRLDLIGRVEALEHIQTHNGNHIVHYASVRMTRSQFQRRLDEKTERGE</sequence>
<dbReference type="Proteomes" id="UP000297245">
    <property type="component" value="Unassembled WGS sequence"/>
</dbReference>
<name>A0A4S8LB46_DENBC</name>
<accession>A0A4S8LB46</accession>